<organism evidence="17 18">
    <name type="scientific">Aurantiacibacter sediminis</name>
    <dbReference type="NCBI Taxonomy" id="2793064"/>
    <lineage>
        <taxon>Bacteria</taxon>
        <taxon>Pseudomonadati</taxon>
        <taxon>Pseudomonadota</taxon>
        <taxon>Alphaproteobacteria</taxon>
        <taxon>Sphingomonadales</taxon>
        <taxon>Erythrobacteraceae</taxon>
        <taxon>Aurantiacibacter</taxon>
    </lineage>
</organism>
<comment type="caution">
    <text evidence="17">The sequence shown here is derived from an EMBL/GenBank/DDBJ whole genome shotgun (WGS) entry which is preliminary data.</text>
</comment>
<evidence type="ECO:0000256" key="5">
    <source>
        <dbReference type="ARBA" id="ARBA00022960"/>
    </source>
</evidence>
<keyword evidence="7 16" id="KW-1133">Transmembrane helix</keyword>
<feature type="transmembrane region" description="Helical" evidence="16">
    <location>
        <begin position="174"/>
        <end position="191"/>
    </location>
</feature>
<evidence type="ECO:0000256" key="7">
    <source>
        <dbReference type="ARBA" id="ARBA00022989"/>
    </source>
</evidence>
<gene>
    <name evidence="17" type="ORF">I5L03_11875</name>
</gene>
<feature type="transmembrane region" description="Helical" evidence="16">
    <location>
        <begin position="88"/>
        <end position="107"/>
    </location>
</feature>
<dbReference type="GO" id="GO:0051301">
    <property type="term" value="P:cell division"/>
    <property type="evidence" value="ECO:0007669"/>
    <property type="project" value="UniProtKB-KW"/>
</dbReference>
<dbReference type="Pfam" id="PF01098">
    <property type="entry name" value="FTSW_RODA_SPOVE"/>
    <property type="match status" value="1"/>
</dbReference>
<keyword evidence="2" id="KW-0328">Glycosyltransferase</keyword>
<dbReference type="EMBL" id="JAEANY010000004">
    <property type="protein sequence ID" value="MBH5323280.1"/>
    <property type="molecule type" value="Genomic_DNA"/>
</dbReference>
<dbReference type="PANTHER" id="PTHR30474:SF2">
    <property type="entry name" value="PEPTIDOGLYCAN GLYCOSYLTRANSFERASE FTSW-RELATED"/>
    <property type="match status" value="1"/>
</dbReference>
<evidence type="ECO:0000313" key="18">
    <source>
        <dbReference type="Proteomes" id="UP000602442"/>
    </source>
</evidence>
<dbReference type="PANTHER" id="PTHR30474">
    <property type="entry name" value="CELL CYCLE PROTEIN"/>
    <property type="match status" value="1"/>
</dbReference>
<evidence type="ECO:0000256" key="8">
    <source>
        <dbReference type="ARBA" id="ARBA00023136"/>
    </source>
</evidence>
<evidence type="ECO:0000256" key="1">
    <source>
        <dbReference type="ARBA" id="ARBA00004141"/>
    </source>
</evidence>
<protein>
    <recommendedName>
        <fullName evidence="12">Probable peptidoglycan glycosyltransferase FtsW</fullName>
        <ecNumber evidence="14">2.4.99.28</ecNumber>
    </recommendedName>
    <alternativeName>
        <fullName evidence="13">Cell division protein FtsW</fullName>
    </alternativeName>
    <alternativeName>
        <fullName evidence="10">Cell wall polymerase</fullName>
    </alternativeName>
    <alternativeName>
        <fullName evidence="9">Peptidoglycan polymerase</fullName>
    </alternativeName>
</protein>
<reference evidence="17 18" key="1">
    <citation type="submission" date="2020-11" db="EMBL/GenBank/DDBJ databases">
        <title>Erythrobacter sediminis sp. nov., a marine bacterium from a tidal flat of Garorim Bay.</title>
        <authorList>
            <person name="Kim D."/>
            <person name="Yoo Y."/>
            <person name="Kim J.-J."/>
        </authorList>
    </citation>
    <scope>NUCLEOTIDE SEQUENCE [LARGE SCALE GENOMIC DNA]</scope>
    <source>
        <strain evidence="17 18">JGD-13</strain>
    </source>
</reference>
<keyword evidence="4 16" id="KW-0812">Transmembrane</keyword>
<evidence type="ECO:0000256" key="14">
    <source>
        <dbReference type="ARBA" id="ARBA00044770"/>
    </source>
</evidence>
<dbReference type="Proteomes" id="UP000602442">
    <property type="component" value="Unassembled WGS sequence"/>
</dbReference>
<evidence type="ECO:0000256" key="9">
    <source>
        <dbReference type="ARBA" id="ARBA00032370"/>
    </source>
</evidence>
<evidence type="ECO:0000256" key="11">
    <source>
        <dbReference type="ARBA" id="ARBA00038053"/>
    </source>
</evidence>
<evidence type="ECO:0000256" key="10">
    <source>
        <dbReference type="ARBA" id="ARBA00033270"/>
    </source>
</evidence>
<sequence length="387" mass="42529">MKTDWKRELRIWWREVDRWLLFFVALLMLVGTLAVAAASPASANRLSTAETQLPDLYFFWAHIRMQVLGLCVLIGTSLMPLKLLRRGAIALGCAMLFAMVLVPFVGTEINGARRWLNVGMSLQPSEFLKPAFAIMLAWILSWKLRDDKLPVIGVSGALVGLIVVLLMAQPNLGGAILFVGTWFVMVMLAGLPLQRIGMLTAAGVAGMIAAYLFYDNARHRIDAFLGGPTAFDHVDLASRTLNSGGWTGSGFWLGDNKMRLPEAHTDYIFSVIGEEFGLIVCGIVVLLYLAIVLRVLIRMVEEDRLFIILAASGLTAMFGGQAFINILVNLQLFPSKGMTLPLISYGGSSTLAICFTVGLLLAVTRRNPYLAREPFDWKGSIEKEGDT</sequence>
<feature type="transmembrane region" description="Helical" evidence="16">
    <location>
        <begin position="342"/>
        <end position="363"/>
    </location>
</feature>
<evidence type="ECO:0000256" key="3">
    <source>
        <dbReference type="ARBA" id="ARBA00022679"/>
    </source>
</evidence>
<feature type="transmembrane region" description="Helical" evidence="16">
    <location>
        <begin position="59"/>
        <end position="81"/>
    </location>
</feature>
<dbReference type="EC" id="2.4.99.28" evidence="14"/>
<keyword evidence="8 16" id="KW-0472">Membrane</keyword>
<evidence type="ECO:0000256" key="4">
    <source>
        <dbReference type="ARBA" id="ARBA00022692"/>
    </source>
</evidence>
<feature type="transmembrane region" description="Helical" evidence="16">
    <location>
        <begin position="196"/>
        <end position="214"/>
    </location>
</feature>
<accession>A0ABS0N651</accession>
<evidence type="ECO:0000313" key="17">
    <source>
        <dbReference type="EMBL" id="MBH5323280.1"/>
    </source>
</evidence>
<keyword evidence="5" id="KW-0133">Cell shape</keyword>
<comment type="catalytic activity">
    <reaction evidence="15">
        <text>[GlcNAc-(1-&gt;4)-Mur2Ac(oyl-L-Ala-gamma-D-Glu-L-Lys-D-Ala-D-Ala)](n)-di-trans,octa-cis-undecaprenyl diphosphate + beta-D-GlcNAc-(1-&gt;4)-Mur2Ac(oyl-L-Ala-gamma-D-Glu-L-Lys-D-Ala-D-Ala)-di-trans,octa-cis-undecaprenyl diphosphate = [GlcNAc-(1-&gt;4)-Mur2Ac(oyl-L-Ala-gamma-D-Glu-L-Lys-D-Ala-D-Ala)](n+1)-di-trans,octa-cis-undecaprenyl diphosphate + di-trans,octa-cis-undecaprenyl diphosphate + H(+)</text>
        <dbReference type="Rhea" id="RHEA:23708"/>
        <dbReference type="Rhea" id="RHEA-COMP:9602"/>
        <dbReference type="Rhea" id="RHEA-COMP:9603"/>
        <dbReference type="ChEBI" id="CHEBI:15378"/>
        <dbReference type="ChEBI" id="CHEBI:58405"/>
        <dbReference type="ChEBI" id="CHEBI:60033"/>
        <dbReference type="ChEBI" id="CHEBI:78435"/>
        <dbReference type="EC" id="2.4.99.28"/>
    </reaction>
</comment>
<comment type="similarity">
    <text evidence="11">Belongs to the SEDS family. FtsW subfamily.</text>
</comment>
<evidence type="ECO:0000256" key="16">
    <source>
        <dbReference type="SAM" id="Phobius"/>
    </source>
</evidence>
<evidence type="ECO:0000256" key="2">
    <source>
        <dbReference type="ARBA" id="ARBA00022676"/>
    </source>
</evidence>
<feature type="transmembrane region" description="Helical" evidence="16">
    <location>
        <begin position="305"/>
        <end position="330"/>
    </location>
</feature>
<feature type="transmembrane region" description="Helical" evidence="16">
    <location>
        <begin position="127"/>
        <end position="144"/>
    </location>
</feature>
<evidence type="ECO:0000256" key="15">
    <source>
        <dbReference type="ARBA" id="ARBA00049902"/>
    </source>
</evidence>
<comment type="subcellular location">
    <subcellularLocation>
        <location evidence="1">Membrane</location>
        <topology evidence="1">Multi-pass membrane protein</topology>
    </subcellularLocation>
</comment>
<dbReference type="InterPro" id="IPR001182">
    <property type="entry name" value="FtsW/RodA"/>
</dbReference>
<keyword evidence="17" id="KW-0131">Cell cycle</keyword>
<proteinExistence type="inferred from homology"/>
<feature type="transmembrane region" description="Helical" evidence="16">
    <location>
        <begin position="151"/>
        <end position="168"/>
    </location>
</feature>
<keyword evidence="17" id="KW-0132">Cell division</keyword>
<keyword evidence="3" id="KW-0808">Transferase</keyword>
<keyword evidence="6" id="KW-0573">Peptidoglycan synthesis</keyword>
<feature type="transmembrane region" description="Helical" evidence="16">
    <location>
        <begin position="267"/>
        <end position="293"/>
    </location>
</feature>
<evidence type="ECO:0000256" key="13">
    <source>
        <dbReference type="ARBA" id="ARBA00041418"/>
    </source>
</evidence>
<name>A0ABS0N651_9SPHN</name>
<evidence type="ECO:0000256" key="6">
    <source>
        <dbReference type="ARBA" id="ARBA00022984"/>
    </source>
</evidence>
<keyword evidence="18" id="KW-1185">Reference proteome</keyword>
<evidence type="ECO:0000256" key="12">
    <source>
        <dbReference type="ARBA" id="ARBA00041185"/>
    </source>
</evidence>